<feature type="binding site" description="in other chain" evidence="8">
    <location>
        <begin position="262"/>
        <end position="263"/>
    </location>
    <ligand>
        <name>deamido-NAD(+)</name>
        <dbReference type="ChEBI" id="CHEBI:58437"/>
        <note>ligand shared between two neighboring subunits</note>
    </ligand>
</feature>
<feature type="binding site" evidence="8">
    <location>
        <position position="51"/>
    </location>
    <ligand>
        <name>Mg(2+)</name>
        <dbReference type="ChEBI" id="CHEBI:18420"/>
    </ligand>
</feature>
<keyword evidence="6 8" id="KW-0460">Magnesium</keyword>
<feature type="domain" description="NAD/GMP synthase" evidence="11">
    <location>
        <begin position="23"/>
        <end position="265"/>
    </location>
</feature>
<evidence type="ECO:0000256" key="4">
    <source>
        <dbReference type="ARBA" id="ARBA00022741"/>
    </source>
</evidence>
<feature type="binding site" evidence="8">
    <location>
        <position position="194"/>
    </location>
    <ligand>
        <name>ATP</name>
        <dbReference type="ChEBI" id="CHEBI:30616"/>
    </ligand>
</feature>
<feature type="binding site" evidence="8">
    <location>
        <position position="170"/>
    </location>
    <ligand>
        <name>Mg(2+)</name>
        <dbReference type="ChEBI" id="CHEBI:18420"/>
    </ligand>
</feature>
<keyword evidence="7 8" id="KW-0520">NAD</keyword>
<evidence type="ECO:0000256" key="2">
    <source>
        <dbReference type="ARBA" id="ARBA00022598"/>
    </source>
</evidence>
<dbReference type="CDD" id="cd00553">
    <property type="entry name" value="NAD_synthase"/>
    <property type="match status" value="1"/>
</dbReference>
<comment type="caution">
    <text evidence="12">The sequence shown here is derived from an EMBL/GenBank/DDBJ whole genome shotgun (WGS) entry which is preliminary data.</text>
</comment>
<evidence type="ECO:0000313" key="12">
    <source>
        <dbReference type="EMBL" id="MDO7908265.1"/>
    </source>
</evidence>
<evidence type="ECO:0000256" key="6">
    <source>
        <dbReference type="ARBA" id="ARBA00022842"/>
    </source>
</evidence>
<evidence type="ECO:0000256" key="9">
    <source>
        <dbReference type="RuleBase" id="RU003811"/>
    </source>
</evidence>
<organism evidence="12 13">
    <name type="scientific">Paenibacillus lacisoli</name>
    <dbReference type="NCBI Taxonomy" id="3064525"/>
    <lineage>
        <taxon>Bacteria</taxon>
        <taxon>Bacillati</taxon>
        <taxon>Bacillota</taxon>
        <taxon>Bacilli</taxon>
        <taxon>Bacillales</taxon>
        <taxon>Paenibacillaceae</taxon>
        <taxon>Paenibacillus</taxon>
    </lineage>
</organism>
<dbReference type="PANTHER" id="PTHR23090">
    <property type="entry name" value="NH 3 /GLUTAMINE-DEPENDENT NAD + SYNTHETASE"/>
    <property type="match status" value="1"/>
</dbReference>
<keyword evidence="3 8" id="KW-0479">Metal-binding</keyword>
<feature type="binding site" description="in other chain" evidence="8">
    <location>
        <position position="178"/>
    </location>
    <ligand>
        <name>deamido-NAD(+)</name>
        <dbReference type="ChEBI" id="CHEBI:58437"/>
        <note>ligand shared between two neighboring subunits</note>
    </ligand>
</feature>
<dbReference type="Proteomes" id="UP001240171">
    <property type="component" value="Unassembled WGS sequence"/>
</dbReference>
<comment type="catalytic activity">
    <reaction evidence="8 10">
        <text>deamido-NAD(+) + NH4(+) + ATP = AMP + diphosphate + NAD(+) + H(+)</text>
        <dbReference type="Rhea" id="RHEA:21188"/>
        <dbReference type="ChEBI" id="CHEBI:15378"/>
        <dbReference type="ChEBI" id="CHEBI:28938"/>
        <dbReference type="ChEBI" id="CHEBI:30616"/>
        <dbReference type="ChEBI" id="CHEBI:33019"/>
        <dbReference type="ChEBI" id="CHEBI:57540"/>
        <dbReference type="ChEBI" id="CHEBI:58437"/>
        <dbReference type="ChEBI" id="CHEBI:456215"/>
        <dbReference type="EC" id="6.3.1.5"/>
    </reaction>
</comment>
<evidence type="ECO:0000256" key="1">
    <source>
        <dbReference type="ARBA" id="ARBA00005859"/>
    </source>
</evidence>
<evidence type="ECO:0000259" key="11">
    <source>
        <dbReference type="Pfam" id="PF02540"/>
    </source>
</evidence>
<sequence>MTLQQQIIKELNVSPTINVEAEVRKRVDFLKSYVKQSGTKGLLIAISGGIDSAVATGLCKRATDELTEESGEEYRTLGVFQPYGKQEDIDHSYATAKAFELKYTVETNIEASVNQIAEEVERGMVKMGLEKTTMTPQGKGNVKARTRMVMQYALAFEQNLLVVGTDHASEAITGFYTKWGDGAVDITPLGSLNKRQVRQLAAHLGVPKEILEKAPSAGLWEGQTDEKELGISYEDNSDYLEGKQINPEVQERLEAFYKRTHHKRNAIPGI</sequence>
<dbReference type="Pfam" id="PF02540">
    <property type="entry name" value="NAD_synthase"/>
    <property type="match status" value="1"/>
</dbReference>
<dbReference type="EC" id="6.3.1.5" evidence="8 10"/>
<gene>
    <name evidence="8 12" type="primary">nadE</name>
    <name evidence="12" type="ORF">Q5741_17830</name>
</gene>
<comment type="pathway">
    <text evidence="8">Cofactor biosynthesis; NAD(+) biosynthesis; NAD(+) from deamido-NAD(+) (ammonia route): step 1/1.</text>
</comment>
<evidence type="ECO:0000256" key="5">
    <source>
        <dbReference type="ARBA" id="ARBA00022840"/>
    </source>
</evidence>
<keyword evidence="13" id="KW-1185">Reference proteome</keyword>
<protein>
    <recommendedName>
        <fullName evidence="8 10">NH(3)-dependent NAD(+) synthetase</fullName>
        <ecNumber evidence="8 10">6.3.1.5</ecNumber>
    </recommendedName>
</protein>
<dbReference type="InterPro" id="IPR022926">
    <property type="entry name" value="NH(3)-dep_NAD(+)_synth"/>
</dbReference>
<reference evidence="12 13" key="1">
    <citation type="submission" date="2023-07" db="EMBL/GenBank/DDBJ databases">
        <title>Paenibacillus sp. JX-17 nov. isolated from soil.</title>
        <authorList>
            <person name="Wan Y."/>
            <person name="Liu B."/>
        </authorList>
    </citation>
    <scope>NUCLEOTIDE SEQUENCE [LARGE SCALE GENOMIC DNA]</scope>
    <source>
        <strain evidence="12 13">JX-17</strain>
    </source>
</reference>
<feature type="binding site" evidence="8">
    <location>
        <position position="165"/>
    </location>
    <ligand>
        <name>ATP</name>
        <dbReference type="ChEBI" id="CHEBI:30616"/>
    </ligand>
</feature>
<dbReference type="NCBIfam" id="NF001979">
    <property type="entry name" value="PRK00768.1"/>
    <property type="match status" value="1"/>
</dbReference>
<keyword evidence="5 8" id="KW-0067">ATP-binding</keyword>
<dbReference type="InterPro" id="IPR014729">
    <property type="entry name" value="Rossmann-like_a/b/a_fold"/>
</dbReference>
<dbReference type="GO" id="GO:0008795">
    <property type="term" value="F:NAD+ synthase activity"/>
    <property type="evidence" value="ECO:0007669"/>
    <property type="project" value="UniProtKB-EC"/>
</dbReference>
<accession>A0ABT9CG89</accession>
<dbReference type="RefSeq" id="WP_305025486.1">
    <property type="nucleotide sequence ID" value="NZ_JAUQTB010000014.1"/>
</dbReference>
<keyword evidence="4 8" id="KW-0547">Nucleotide-binding</keyword>
<evidence type="ECO:0000256" key="8">
    <source>
        <dbReference type="HAMAP-Rule" id="MF_00193"/>
    </source>
</evidence>
<dbReference type="NCBIfam" id="TIGR00552">
    <property type="entry name" value="nadE"/>
    <property type="match status" value="1"/>
</dbReference>
<comment type="function">
    <text evidence="8">Catalyzes the ATP-dependent amidation of deamido-NAD to form NAD. Uses ammonia as a nitrogen source.</text>
</comment>
<proteinExistence type="inferred from homology"/>
<evidence type="ECO:0000313" key="13">
    <source>
        <dbReference type="Proteomes" id="UP001240171"/>
    </source>
</evidence>
<dbReference type="SUPFAM" id="SSF52402">
    <property type="entry name" value="Adenine nucleotide alpha hydrolases-like"/>
    <property type="match status" value="1"/>
</dbReference>
<feature type="binding site" evidence="8">
    <location>
        <position position="185"/>
    </location>
    <ligand>
        <name>deamido-NAD(+)</name>
        <dbReference type="ChEBI" id="CHEBI:58437"/>
        <note>ligand shared between two neighboring subunits</note>
    </ligand>
</feature>
<evidence type="ECO:0000256" key="10">
    <source>
        <dbReference type="RuleBase" id="RU003812"/>
    </source>
</evidence>
<comment type="subunit">
    <text evidence="8">Homodimer.</text>
</comment>
<dbReference type="InterPro" id="IPR022310">
    <property type="entry name" value="NAD/GMP_synthase"/>
</dbReference>
<feature type="binding site" description="in other chain" evidence="8">
    <location>
        <position position="145"/>
    </location>
    <ligand>
        <name>deamido-NAD(+)</name>
        <dbReference type="ChEBI" id="CHEBI:58437"/>
        <note>ligand shared between two neighboring subunits</note>
    </ligand>
</feature>
<comment type="similarity">
    <text evidence="1 8 9">Belongs to the NAD synthetase family.</text>
</comment>
<feature type="binding site" evidence="8">
    <location>
        <position position="216"/>
    </location>
    <ligand>
        <name>ATP</name>
        <dbReference type="ChEBI" id="CHEBI:30616"/>
    </ligand>
</feature>
<dbReference type="HAMAP" id="MF_00193">
    <property type="entry name" value="NadE_ammonia_dep"/>
    <property type="match status" value="1"/>
</dbReference>
<dbReference type="EMBL" id="JAUQTB010000014">
    <property type="protein sequence ID" value="MDO7908265.1"/>
    <property type="molecule type" value="Genomic_DNA"/>
</dbReference>
<feature type="binding site" evidence="8">
    <location>
        <begin position="45"/>
        <end position="52"/>
    </location>
    <ligand>
        <name>ATP</name>
        <dbReference type="ChEBI" id="CHEBI:30616"/>
    </ligand>
</feature>
<dbReference type="Gene3D" id="3.40.50.620">
    <property type="entry name" value="HUPs"/>
    <property type="match status" value="1"/>
</dbReference>
<name>A0ABT9CG89_9BACL</name>
<dbReference type="PANTHER" id="PTHR23090:SF7">
    <property type="entry name" value="NH(3)-DEPENDENT NAD(+) SYNTHETASE"/>
    <property type="match status" value="1"/>
</dbReference>
<evidence type="ECO:0000256" key="3">
    <source>
        <dbReference type="ARBA" id="ARBA00022723"/>
    </source>
</evidence>
<evidence type="ECO:0000256" key="7">
    <source>
        <dbReference type="ARBA" id="ARBA00023027"/>
    </source>
</evidence>
<keyword evidence="2 8" id="KW-0436">Ligase</keyword>
<dbReference type="InterPro" id="IPR003694">
    <property type="entry name" value="NAD_synthase"/>
</dbReference>